<reference evidence="2" key="1">
    <citation type="submission" date="2022-03" db="EMBL/GenBank/DDBJ databases">
        <authorList>
            <person name="Sayadi A."/>
        </authorList>
    </citation>
    <scope>NUCLEOTIDE SEQUENCE</scope>
</reference>
<name>A0A9P0JKM8_ACAOB</name>
<gene>
    <name evidence="2" type="ORF">ACAOBT_LOCUS1024</name>
</gene>
<keyword evidence="3" id="KW-1185">Reference proteome</keyword>
<feature type="compositionally biased region" description="Basic residues" evidence="1">
    <location>
        <begin position="1"/>
        <end position="13"/>
    </location>
</feature>
<protein>
    <submittedName>
        <fullName evidence="2">Uncharacterized protein</fullName>
    </submittedName>
</protein>
<accession>A0A9P0JKM8</accession>
<feature type="region of interest" description="Disordered" evidence="1">
    <location>
        <begin position="1"/>
        <end position="38"/>
    </location>
</feature>
<dbReference type="EMBL" id="CAKOFQ010006660">
    <property type="protein sequence ID" value="CAH1955303.1"/>
    <property type="molecule type" value="Genomic_DNA"/>
</dbReference>
<dbReference type="AlphaFoldDB" id="A0A9P0JKM8"/>
<evidence type="ECO:0000313" key="3">
    <source>
        <dbReference type="Proteomes" id="UP001152888"/>
    </source>
</evidence>
<evidence type="ECO:0000313" key="2">
    <source>
        <dbReference type="EMBL" id="CAH1955303.1"/>
    </source>
</evidence>
<dbReference type="Proteomes" id="UP001152888">
    <property type="component" value="Unassembled WGS sequence"/>
</dbReference>
<comment type="caution">
    <text evidence="2">The sequence shown here is derived from an EMBL/GenBank/DDBJ whole genome shotgun (WGS) entry which is preliminary data.</text>
</comment>
<proteinExistence type="predicted"/>
<organism evidence="2 3">
    <name type="scientific">Acanthoscelides obtectus</name>
    <name type="common">Bean weevil</name>
    <name type="synonym">Bruchus obtectus</name>
    <dbReference type="NCBI Taxonomy" id="200917"/>
    <lineage>
        <taxon>Eukaryota</taxon>
        <taxon>Metazoa</taxon>
        <taxon>Ecdysozoa</taxon>
        <taxon>Arthropoda</taxon>
        <taxon>Hexapoda</taxon>
        <taxon>Insecta</taxon>
        <taxon>Pterygota</taxon>
        <taxon>Neoptera</taxon>
        <taxon>Endopterygota</taxon>
        <taxon>Coleoptera</taxon>
        <taxon>Polyphaga</taxon>
        <taxon>Cucujiformia</taxon>
        <taxon>Chrysomeloidea</taxon>
        <taxon>Chrysomelidae</taxon>
        <taxon>Bruchinae</taxon>
        <taxon>Bruchini</taxon>
        <taxon>Acanthoscelides</taxon>
    </lineage>
</organism>
<sequence>MGCHNWPKKRSVLKRAVENRRRNRSAIKERSVPSGIRGPGNRAITFAAMAPKRGRFSVILRETTKSTFLMTLNVKR</sequence>
<evidence type="ECO:0000256" key="1">
    <source>
        <dbReference type="SAM" id="MobiDB-lite"/>
    </source>
</evidence>
<feature type="compositionally biased region" description="Basic and acidic residues" evidence="1">
    <location>
        <begin position="15"/>
        <end position="31"/>
    </location>
</feature>